<comment type="caution">
    <text evidence="9">The sequence shown here is derived from an EMBL/GenBank/DDBJ whole genome shotgun (WGS) entry which is preliminary data.</text>
</comment>
<dbReference type="Gene3D" id="3.90.550.10">
    <property type="entry name" value="Spore Coat Polysaccharide Biosynthesis Protein SpsA, Chain A"/>
    <property type="match status" value="1"/>
</dbReference>
<protein>
    <recommendedName>
        <fullName evidence="2 6">UTP--glucose-1-phosphate uridylyltransferase</fullName>
        <ecNumber evidence="2 6">2.7.7.9</ecNumber>
    </recommendedName>
</protein>
<evidence type="ECO:0000256" key="5">
    <source>
        <dbReference type="ARBA" id="ARBA00048128"/>
    </source>
</evidence>
<dbReference type="Gene3D" id="2.160.10.10">
    <property type="entry name" value="Hexapeptide repeat proteins"/>
    <property type="match status" value="1"/>
</dbReference>
<dbReference type="FunFam" id="3.90.550.10:FF:000002">
    <property type="entry name" value="UTP--glucose-1-phosphate uridylyltransferase"/>
    <property type="match status" value="1"/>
</dbReference>
<dbReference type="Pfam" id="PF01704">
    <property type="entry name" value="UDPGP"/>
    <property type="match status" value="1"/>
</dbReference>
<reference evidence="9 10" key="1">
    <citation type="journal article" date="2015" name="Genome Biol. Evol.">
        <title>Comparative Genomics of a Bacterivorous Green Alga Reveals Evolutionary Causalities and Consequences of Phago-Mixotrophic Mode of Nutrition.</title>
        <authorList>
            <person name="Burns J.A."/>
            <person name="Paasch A."/>
            <person name="Narechania A."/>
            <person name="Kim E."/>
        </authorList>
    </citation>
    <scope>NUCLEOTIDE SEQUENCE [LARGE SCALE GENOMIC DNA]</scope>
    <source>
        <strain evidence="9 10">PLY_AMNH</strain>
    </source>
</reference>
<dbReference type="InterPro" id="IPR002618">
    <property type="entry name" value="UDPGP_fam"/>
</dbReference>
<proteinExistence type="inferred from homology"/>
<dbReference type="Proteomes" id="UP001190700">
    <property type="component" value="Unassembled WGS sequence"/>
</dbReference>
<dbReference type="InterPro" id="IPR016267">
    <property type="entry name" value="UDPGP_trans"/>
</dbReference>
<keyword evidence="10" id="KW-1185">Reference proteome</keyword>
<dbReference type="PANTHER" id="PTHR43511">
    <property type="match status" value="1"/>
</dbReference>
<comment type="catalytic activity">
    <reaction evidence="5 6">
        <text>alpha-D-glucose 1-phosphate + UTP + H(+) = UDP-alpha-D-glucose + diphosphate</text>
        <dbReference type="Rhea" id="RHEA:19889"/>
        <dbReference type="ChEBI" id="CHEBI:15378"/>
        <dbReference type="ChEBI" id="CHEBI:33019"/>
        <dbReference type="ChEBI" id="CHEBI:46398"/>
        <dbReference type="ChEBI" id="CHEBI:58601"/>
        <dbReference type="ChEBI" id="CHEBI:58885"/>
        <dbReference type="EC" id="2.7.7.9"/>
    </reaction>
</comment>
<dbReference type="SUPFAM" id="SSF53448">
    <property type="entry name" value="Nucleotide-diphospho-sugar transferases"/>
    <property type="match status" value="1"/>
</dbReference>
<feature type="binding site" evidence="8">
    <location>
        <position position="87"/>
    </location>
    <ligand>
        <name>UTP</name>
        <dbReference type="ChEBI" id="CHEBI:46398"/>
    </ligand>
</feature>
<keyword evidence="3 6" id="KW-0808">Transferase</keyword>
<dbReference type="EMBL" id="LGRX02016141">
    <property type="protein sequence ID" value="KAK3262509.1"/>
    <property type="molecule type" value="Genomic_DNA"/>
</dbReference>
<dbReference type="AlphaFoldDB" id="A0AAE0FMK4"/>
<evidence type="ECO:0000256" key="1">
    <source>
        <dbReference type="ARBA" id="ARBA00010401"/>
    </source>
</evidence>
<evidence type="ECO:0000256" key="3">
    <source>
        <dbReference type="ARBA" id="ARBA00022679"/>
    </source>
</evidence>
<dbReference type="GO" id="GO:0006011">
    <property type="term" value="P:UDP-alpha-D-glucose metabolic process"/>
    <property type="evidence" value="ECO:0007669"/>
    <property type="project" value="UniProtKB-UniRule"/>
</dbReference>
<organism evidence="9 10">
    <name type="scientific">Cymbomonas tetramitiformis</name>
    <dbReference type="NCBI Taxonomy" id="36881"/>
    <lineage>
        <taxon>Eukaryota</taxon>
        <taxon>Viridiplantae</taxon>
        <taxon>Chlorophyta</taxon>
        <taxon>Pyramimonadophyceae</taxon>
        <taxon>Pyramimonadales</taxon>
        <taxon>Pyramimonadaceae</taxon>
        <taxon>Cymbomonas</taxon>
    </lineage>
</organism>
<evidence type="ECO:0000256" key="8">
    <source>
        <dbReference type="PIRSR" id="PIRSR000806-2"/>
    </source>
</evidence>
<name>A0AAE0FMK4_9CHLO</name>
<dbReference type="PIRSF" id="PIRSF000806">
    <property type="entry name" value="UDPGP"/>
    <property type="match status" value="1"/>
</dbReference>
<dbReference type="EC" id="2.7.7.9" evidence="2 6"/>
<evidence type="ECO:0000313" key="10">
    <source>
        <dbReference type="Proteomes" id="UP001190700"/>
    </source>
</evidence>
<feature type="binding site" evidence="8">
    <location>
        <position position="152"/>
    </location>
    <ligand>
        <name>UTP</name>
        <dbReference type="ChEBI" id="CHEBI:46398"/>
    </ligand>
</feature>
<gene>
    <name evidence="9" type="ORF">CYMTET_28642</name>
</gene>
<evidence type="ECO:0000256" key="6">
    <source>
        <dbReference type="PIRNR" id="PIRNR000806"/>
    </source>
</evidence>
<dbReference type="GO" id="GO:0003983">
    <property type="term" value="F:UTP:glucose-1-phosphate uridylyltransferase activity"/>
    <property type="evidence" value="ECO:0007669"/>
    <property type="project" value="UniProtKB-EC"/>
</dbReference>
<sequence>MDLFEKKMKDDGLSDAAIAAFRLNYEGLVSGKSLFLPESTIEPIEEIPKLEDMKEPTDDALDKLLAKTAVCKLNGGLGTSMGLEKAKSLLTVKDGNTFLDLIALQVKHMRKTFKSHVRFLLMNSFSTSEDTKEFLSKDHGDILKEKDIELVQNKSPKVNAKTLEPALFPENPALEWCPPGHGDLYAALLGSGMLDRLLEDGIEYLFVSNSDNLGATMDLKLLEYFATSSKEFVMEVAERTAVDKKGGHLCKSKEDNKMLLREAAQCLDEDEKDFQDITKHKFFNTNNLWIRLSGLKKAMEKEGGLLPLALIKNSKTIDPRNKKTEKVFQLETAMGAAISCFDDSGAVVVPRTRFAPVKSCNDIFVLRSDAFEVTEDSRVVLKAPQTPVIKLDDDHYKMVDQMEALVEESPSLIQCKSLKVKGAVKFLKGVKIVGDVEIINSGKEVAELTSGTYKDTTIEL</sequence>
<evidence type="ECO:0000256" key="4">
    <source>
        <dbReference type="ARBA" id="ARBA00022695"/>
    </source>
</evidence>
<feature type="binding site" evidence="8">
    <location>
        <position position="211"/>
    </location>
    <ligand>
        <name>UTP</name>
        <dbReference type="ChEBI" id="CHEBI:46398"/>
    </ligand>
</feature>
<feature type="binding site" evidence="8">
    <location>
        <position position="180"/>
    </location>
    <ligand>
        <name>UTP</name>
        <dbReference type="ChEBI" id="CHEBI:46398"/>
    </ligand>
</feature>
<evidence type="ECO:0000313" key="9">
    <source>
        <dbReference type="EMBL" id="KAK3262509.1"/>
    </source>
</evidence>
<feature type="binding site" evidence="8">
    <location>
        <position position="358"/>
    </location>
    <ligand>
        <name>UTP</name>
        <dbReference type="ChEBI" id="CHEBI:46398"/>
    </ligand>
</feature>
<accession>A0AAE0FMK4</accession>
<evidence type="ECO:0000256" key="2">
    <source>
        <dbReference type="ARBA" id="ARBA00012415"/>
    </source>
</evidence>
<keyword evidence="4 6" id="KW-0548">Nucleotidyltransferase</keyword>
<feature type="binding site" evidence="7">
    <location>
        <position position="181"/>
    </location>
    <ligand>
        <name>substrate</name>
    </ligand>
</feature>
<dbReference type="InterPro" id="IPR029044">
    <property type="entry name" value="Nucleotide-diphossugar_trans"/>
</dbReference>
<comment type="similarity">
    <text evidence="1 6">Belongs to the UDPGP type 1 family.</text>
</comment>
<evidence type="ECO:0000256" key="7">
    <source>
        <dbReference type="PIRSR" id="PIRSR000806-1"/>
    </source>
</evidence>